<dbReference type="PRINTS" id="PR01182">
    <property type="entry name" value="ORNDCRBXLASE"/>
</dbReference>
<evidence type="ECO:0000256" key="3">
    <source>
        <dbReference type="ARBA" id="ARBA00022898"/>
    </source>
</evidence>
<reference evidence="9 10" key="1">
    <citation type="journal article" date="2007" name="Virology">
        <title>Sequence and annotation of the 314-kb MT325 and the 321-kb FR483 viruses that infect Chlorella Pbi.</title>
        <authorList>
            <person name="Fitzgerald L.A."/>
            <person name="Graves M.V."/>
            <person name="Li X."/>
            <person name="Feldblyum T."/>
            <person name="Hartigan J."/>
            <person name="Van Etten J.L."/>
        </authorList>
    </citation>
    <scope>NUCLEOTIDE SEQUENCE [LARGE SCALE GENOMIC DNA]</scope>
    <source>
        <strain evidence="9 10">MT325</strain>
    </source>
</reference>
<evidence type="ECO:0000256" key="6">
    <source>
        <dbReference type="ARBA" id="ARBA00034138"/>
    </source>
</evidence>
<name>A7IU37_PBCVM</name>
<dbReference type="InterPro" id="IPR002433">
    <property type="entry name" value="Orn_de-COase"/>
</dbReference>
<dbReference type="CDD" id="cd00622">
    <property type="entry name" value="PLPDE_III_ODC"/>
    <property type="match status" value="1"/>
</dbReference>
<dbReference type="EC" id="4.1.1.17" evidence="6"/>
<dbReference type="InterPro" id="IPR029066">
    <property type="entry name" value="PLP-binding_barrel"/>
</dbReference>
<dbReference type="GO" id="GO:0004586">
    <property type="term" value="F:ornithine decarboxylase activity"/>
    <property type="evidence" value="ECO:0007669"/>
    <property type="project" value="UniProtKB-EC"/>
</dbReference>
<dbReference type="Gene3D" id="3.20.20.10">
    <property type="entry name" value="Alanine racemase"/>
    <property type="match status" value="1"/>
</dbReference>
<comment type="catalytic activity">
    <reaction evidence="7">
        <text>L-ornithine + H(+) = putrescine + CO2</text>
        <dbReference type="Rhea" id="RHEA:22964"/>
        <dbReference type="ChEBI" id="CHEBI:15378"/>
        <dbReference type="ChEBI" id="CHEBI:16526"/>
        <dbReference type="ChEBI" id="CHEBI:46911"/>
        <dbReference type="ChEBI" id="CHEBI:326268"/>
        <dbReference type="EC" id="4.1.1.17"/>
    </reaction>
</comment>
<dbReference type="InterPro" id="IPR009006">
    <property type="entry name" value="Ala_racemase/Decarboxylase_C"/>
</dbReference>
<dbReference type="FunFam" id="3.20.20.10:FF:000005">
    <property type="entry name" value="Ornithine decarboxylase"/>
    <property type="match status" value="1"/>
</dbReference>
<dbReference type="Proteomes" id="UP000246715">
    <property type="component" value="Segment"/>
</dbReference>
<keyword evidence="4" id="KW-0456">Lyase</keyword>
<organism evidence="9 10">
    <name type="scientific">Paramecium bursaria Chlorella virus MT325</name>
    <name type="common">PBCV-MT325</name>
    <dbReference type="NCBI Taxonomy" id="346932"/>
    <lineage>
        <taxon>Viruses</taxon>
        <taxon>Varidnaviria</taxon>
        <taxon>Bamfordvirae</taxon>
        <taxon>Nucleocytoviricota</taxon>
        <taxon>Megaviricetes</taxon>
        <taxon>Algavirales</taxon>
        <taxon>Phycodnaviridae</taxon>
        <taxon>Chlorovirus</taxon>
        <taxon>Chlorovirus conductrix</taxon>
        <taxon>Paramecium bursaria Chlorella virus A1</taxon>
    </lineage>
</organism>
<gene>
    <name evidence="9" type="primary">M307L</name>
    <name evidence="9" type="ORF">MT325_M307L</name>
</gene>
<comment type="pathway">
    <text evidence="5">Amine and polyamine biosynthesis; putrescine biosynthesis via L-ornithine pathway; putrescine from L-ornithine: step 1/1.</text>
</comment>
<evidence type="ECO:0000259" key="8">
    <source>
        <dbReference type="Pfam" id="PF02784"/>
    </source>
</evidence>
<evidence type="ECO:0000256" key="5">
    <source>
        <dbReference type="ARBA" id="ARBA00034115"/>
    </source>
</evidence>
<dbReference type="InterPro" id="IPR022653">
    <property type="entry name" value="De-COase2_pyr-phos_BS"/>
</dbReference>
<evidence type="ECO:0000313" key="9">
    <source>
        <dbReference type="EMBL" id="ABT13861.1"/>
    </source>
</evidence>
<dbReference type="SUPFAM" id="SSF50621">
    <property type="entry name" value="Alanine racemase C-terminal domain-like"/>
    <property type="match status" value="1"/>
</dbReference>
<dbReference type="PROSITE" id="PS00878">
    <property type="entry name" value="ODR_DC_2_1"/>
    <property type="match status" value="1"/>
</dbReference>
<sequence length="372" mass="41791">MQQVVKKILTDRSMQEKSFYVSDPKFVEHLTSVWSDIFPLIQPFYAVKCNNDKVLLKVLADNGVNFDCASKNEITQVLKLGVDSSRIIFAHTVKSPDSIVFAKQAGVNLMTFDSSFELDKIKNYHPEAKMVLRIRCDDPHALVKLEKYGALADEIETLLGHAKKLHIAVSGISFHVGSGSRNPDAYWKALKSAREAYDIATAMGHKVDIIDIGGGMYADIEDNGTVSTCVAEYVRDGIKDFFSDTGVKFIAEPGRFFAQHYSVLACQVVGKRVRDGYYEYFVNESTYGGFSNVIYEKAVPEPIIVKDVGENDEKHMSVIYGCTCDGIDVINKQTHIPELNIDDWIYFPMWGAYTNCLVTSFNGFGEYDIYYI</sequence>
<accession>A7IU37</accession>
<dbReference type="PRINTS" id="PR01179">
    <property type="entry name" value="ODADCRBXLASE"/>
</dbReference>
<comment type="similarity">
    <text evidence="2">Belongs to the Orn/Lys/Arg decarboxylase class-II family.</text>
</comment>
<protein>
    <recommendedName>
        <fullName evidence="6">ornithine decarboxylase</fullName>
        <ecNumber evidence="6">4.1.1.17</ecNumber>
    </recommendedName>
</protein>
<evidence type="ECO:0000256" key="2">
    <source>
        <dbReference type="ARBA" id="ARBA00008872"/>
    </source>
</evidence>
<evidence type="ECO:0000256" key="1">
    <source>
        <dbReference type="ARBA" id="ARBA00001933"/>
    </source>
</evidence>
<dbReference type="Gene3D" id="2.40.37.10">
    <property type="entry name" value="Lyase, Ornithine Decarboxylase, Chain A, domain 1"/>
    <property type="match status" value="1"/>
</dbReference>
<evidence type="ECO:0000256" key="7">
    <source>
        <dbReference type="ARBA" id="ARBA00049127"/>
    </source>
</evidence>
<proteinExistence type="inferred from homology"/>
<dbReference type="Pfam" id="PF02784">
    <property type="entry name" value="Orn_Arg_deC_N"/>
    <property type="match status" value="1"/>
</dbReference>
<dbReference type="PANTHER" id="PTHR11482:SF6">
    <property type="entry name" value="ORNITHINE DECARBOXYLASE 1-RELATED"/>
    <property type="match status" value="1"/>
</dbReference>
<organismHost>
    <name type="scientific">Paramecium bursaria</name>
    <dbReference type="NCBI Taxonomy" id="74790"/>
</organismHost>
<dbReference type="PANTHER" id="PTHR11482">
    <property type="entry name" value="ARGININE/DIAMINOPIMELATE/ORNITHINE DECARBOXYLASE"/>
    <property type="match status" value="1"/>
</dbReference>
<feature type="domain" description="Orn/DAP/Arg decarboxylase 2 N-terminal" evidence="8">
    <location>
        <begin position="30"/>
        <end position="258"/>
    </location>
</feature>
<dbReference type="InterPro" id="IPR022644">
    <property type="entry name" value="De-COase2_N"/>
</dbReference>
<evidence type="ECO:0000313" key="10">
    <source>
        <dbReference type="Proteomes" id="UP000246715"/>
    </source>
</evidence>
<keyword evidence="3" id="KW-0663">Pyridoxal phosphate</keyword>
<dbReference type="GO" id="GO:0033387">
    <property type="term" value="P:putrescine biosynthetic process from arginine, via ornithine"/>
    <property type="evidence" value="ECO:0007669"/>
    <property type="project" value="TreeGrafter"/>
</dbReference>
<dbReference type="InterPro" id="IPR000183">
    <property type="entry name" value="Orn/DAP/Arg_de-COase"/>
</dbReference>
<dbReference type="EMBL" id="DQ491001">
    <property type="protein sequence ID" value="ABT13861.1"/>
    <property type="molecule type" value="Genomic_DNA"/>
</dbReference>
<evidence type="ECO:0000256" key="4">
    <source>
        <dbReference type="ARBA" id="ARBA00023239"/>
    </source>
</evidence>
<dbReference type="SUPFAM" id="SSF51419">
    <property type="entry name" value="PLP-binding barrel"/>
    <property type="match status" value="1"/>
</dbReference>
<comment type="cofactor">
    <cofactor evidence="1">
        <name>pyridoxal 5'-phosphate</name>
        <dbReference type="ChEBI" id="CHEBI:597326"/>
    </cofactor>
</comment>